<gene>
    <name evidence="3" type="ORF">F0U47_01115</name>
</gene>
<keyword evidence="2" id="KW-0472">Membrane</keyword>
<evidence type="ECO:0000313" key="3">
    <source>
        <dbReference type="EMBL" id="KAA1428848.1"/>
    </source>
</evidence>
<keyword evidence="4" id="KW-1185">Reference proteome</keyword>
<comment type="caution">
    <text evidence="3">The sequence shown here is derived from an EMBL/GenBank/DDBJ whole genome shotgun (WGS) entry which is preliminary data.</text>
</comment>
<feature type="region of interest" description="Disordered" evidence="1">
    <location>
        <begin position="137"/>
        <end position="157"/>
    </location>
</feature>
<keyword evidence="2" id="KW-1133">Transmembrane helix</keyword>
<feature type="transmembrane region" description="Helical" evidence="2">
    <location>
        <begin position="70"/>
        <end position="91"/>
    </location>
</feature>
<feature type="transmembrane region" description="Helical" evidence="2">
    <location>
        <begin position="103"/>
        <end position="120"/>
    </location>
</feature>
<protein>
    <recommendedName>
        <fullName evidence="5">ATP synthase protein I</fullName>
    </recommendedName>
</protein>
<dbReference type="Proteomes" id="UP000324351">
    <property type="component" value="Unassembled WGS sequence"/>
</dbReference>
<name>A0A5B1M8I3_9ACTN</name>
<dbReference type="AlphaFoldDB" id="A0A5B1M8I3"/>
<proteinExistence type="predicted"/>
<evidence type="ECO:0000256" key="1">
    <source>
        <dbReference type="SAM" id="MobiDB-lite"/>
    </source>
</evidence>
<keyword evidence="2" id="KW-0812">Transmembrane</keyword>
<evidence type="ECO:0000313" key="4">
    <source>
        <dbReference type="Proteomes" id="UP000324351"/>
    </source>
</evidence>
<reference evidence="3 4" key="1">
    <citation type="submission" date="2019-09" db="EMBL/GenBank/DDBJ databases">
        <title>Nocardioides panacisoli sp. nov., isolated from the soil of a ginseng field.</title>
        <authorList>
            <person name="Cho C."/>
        </authorList>
    </citation>
    <scope>NUCLEOTIDE SEQUENCE [LARGE SCALE GENOMIC DNA]</scope>
    <source>
        <strain evidence="3 4">BN140041</strain>
    </source>
</reference>
<feature type="transmembrane region" description="Helical" evidence="2">
    <location>
        <begin position="12"/>
        <end position="31"/>
    </location>
</feature>
<evidence type="ECO:0008006" key="5">
    <source>
        <dbReference type="Google" id="ProtNLM"/>
    </source>
</evidence>
<feature type="transmembrane region" description="Helical" evidence="2">
    <location>
        <begin position="37"/>
        <end position="58"/>
    </location>
</feature>
<reference evidence="3 4" key="2">
    <citation type="submission" date="2019-09" db="EMBL/GenBank/DDBJ databases">
        <authorList>
            <person name="Jin C."/>
        </authorList>
    </citation>
    <scope>NUCLEOTIDE SEQUENCE [LARGE SCALE GENOMIC DNA]</scope>
    <source>
        <strain evidence="3 4">BN140041</strain>
    </source>
</reference>
<dbReference type="EMBL" id="VUJW01000001">
    <property type="protein sequence ID" value="KAA1428848.1"/>
    <property type="molecule type" value="Genomic_DNA"/>
</dbReference>
<accession>A0A5B1M8I3</accession>
<sequence>MLTTTTSGPLAVAAAVTTAVGAVLVVVAALVSGEAAAYGALLGTAIAVVVFSFGGFAVDAVARLMPVASLLVALLTYTMQVLLMLMLFVGLNRSGALDDTLDRGWLGGATIVGVLVWSVVQLTASAKARIPAFETPGEQSVNGSSEGIGPATEGGAR</sequence>
<dbReference type="RefSeq" id="WP_149748471.1">
    <property type="nucleotide sequence ID" value="NZ_VUJW01000001.1"/>
</dbReference>
<organism evidence="3 4">
    <name type="scientific">Nocardioides antri</name>
    <dbReference type="NCBI Taxonomy" id="2607659"/>
    <lineage>
        <taxon>Bacteria</taxon>
        <taxon>Bacillati</taxon>
        <taxon>Actinomycetota</taxon>
        <taxon>Actinomycetes</taxon>
        <taxon>Propionibacteriales</taxon>
        <taxon>Nocardioidaceae</taxon>
        <taxon>Nocardioides</taxon>
    </lineage>
</organism>
<evidence type="ECO:0000256" key="2">
    <source>
        <dbReference type="SAM" id="Phobius"/>
    </source>
</evidence>